<dbReference type="InterPro" id="IPR029787">
    <property type="entry name" value="Nucleotide_cyclase"/>
</dbReference>
<dbReference type="GO" id="GO:0009190">
    <property type="term" value="P:cyclic nucleotide biosynthetic process"/>
    <property type="evidence" value="ECO:0007669"/>
    <property type="project" value="InterPro"/>
</dbReference>
<dbReference type="PANTHER" id="PTHR43081">
    <property type="entry name" value="ADENYLATE CYCLASE, TERMINAL-DIFFERENTIATION SPECIFIC-RELATED"/>
    <property type="match status" value="1"/>
</dbReference>
<evidence type="ECO:0000313" key="5">
    <source>
        <dbReference type="Proteomes" id="UP000662873"/>
    </source>
</evidence>
<gene>
    <name evidence="4" type="ORF">NPRO_13310</name>
</gene>
<protein>
    <submittedName>
        <fullName evidence="4">Adenylate and Guanylate cyclase catalytic domain protein</fullName>
    </submittedName>
</protein>
<feature type="transmembrane region" description="Helical" evidence="2">
    <location>
        <begin position="90"/>
        <end position="111"/>
    </location>
</feature>
<reference evidence="4" key="1">
    <citation type="journal article" name="DNA Res.">
        <title>The physiological potential of anammox bacteria as revealed by their core genome structure.</title>
        <authorList>
            <person name="Okubo T."/>
            <person name="Toyoda A."/>
            <person name="Fukuhara K."/>
            <person name="Uchiyama I."/>
            <person name="Harigaya Y."/>
            <person name="Kuroiwa M."/>
            <person name="Suzuki T."/>
            <person name="Murakami Y."/>
            <person name="Suwa Y."/>
            <person name="Takami H."/>
        </authorList>
    </citation>
    <scope>NUCLEOTIDE SEQUENCE</scope>
    <source>
        <strain evidence="4">317325-2</strain>
    </source>
</reference>
<dbReference type="PROSITE" id="PS50125">
    <property type="entry name" value="GUANYLATE_CYCLASE_2"/>
    <property type="match status" value="1"/>
</dbReference>
<feature type="transmembrane region" description="Helical" evidence="2">
    <location>
        <begin position="340"/>
        <end position="359"/>
    </location>
</feature>
<dbReference type="PANTHER" id="PTHR43081:SF1">
    <property type="entry name" value="ADENYLATE CYCLASE, TERMINAL-DIFFERENTIATION SPECIFIC"/>
    <property type="match status" value="1"/>
</dbReference>
<dbReference type="Proteomes" id="UP000662873">
    <property type="component" value="Chromosome"/>
</dbReference>
<dbReference type="CDD" id="cd07302">
    <property type="entry name" value="CHD"/>
    <property type="match status" value="1"/>
</dbReference>
<dbReference type="EMBL" id="AP021858">
    <property type="protein sequence ID" value="BBO23736.1"/>
    <property type="molecule type" value="Genomic_DNA"/>
</dbReference>
<keyword evidence="2" id="KW-0812">Transmembrane</keyword>
<dbReference type="InterPro" id="IPR050697">
    <property type="entry name" value="Adenylyl/Guanylyl_Cyclase_3/4"/>
</dbReference>
<dbReference type="Gene3D" id="3.30.70.1230">
    <property type="entry name" value="Nucleotide cyclase"/>
    <property type="match status" value="1"/>
</dbReference>
<dbReference type="GO" id="GO:0035556">
    <property type="term" value="P:intracellular signal transduction"/>
    <property type="evidence" value="ECO:0007669"/>
    <property type="project" value="InterPro"/>
</dbReference>
<keyword evidence="2" id="KW-1133">Transmembrane helix</keyword>
<dbReference type="KEGG" id="npy:NPRO_13310"/>
<feature type="transmembrane region" description="Helical" evidence="2">
    <location>
        <begin position="131"/>
        <end position="150"/>
    </location>
</feature>
<evidence type="ECO:0000313" key="4">
    <source>
        <dbReference type="EMBL" id="BBO23736.1"/>
    </source>
</evidence>
<accession>A0A809S4S0</accession>
<evidence type="ECO:0000256" key="2">
    <source>
        <dbReference type="SAM" id="Phobius"/>
    </source>
</evidence>
<sequence length="594" mass="65367">MHTESGTQARETGESAQALVRYLREHPEAVRVPAKELAEQFGLSVEFVERFIAGLVQRKGAAIDARPVISPVRRFLGRTRRLVFRLMDHPVPFISVTAAAAISLFLYFHFLNHPLSQVRPGDPVIDLRADPVLFFGITLATLLLHWTCYYRLGRVRYALLGAVACWVLSATALMVVAWLRMQDQNVSNMPVQLLLLAFGMLALNVAYAGAGAFAAVLGGFAQLKRSDRELEQMTRQQLLGRLFELQELLEKPHETLTSIEERPWYRALETVRAQPLHYAIGLGAGAAAVYMLLRGVVFGHLDDASLSRMPLLVLVTLAFQVSDIALMAIVSFVHRNVGGAILSAVVYQLSGLLMYLLPIPHFGPEFFRRPAMPFILAIGFILAVTVGIVAHVGSLVEERALRERRRLVNDPAILLAELVRIQWMLSVKPLDVCVMVVDVVKSSLMKAGSDPLKAEFSFRDYQEMVAGIAQKHGGRVHSTAGDGVVVAFDDCRAALDAAKSVQSEMPLFNQSRNRLSMPFRLRIGIHSGLVTGDIDKVVFTEVIDIAAHSEKRAPVGGIVVTEKALERLTGEPMAPLNEEIGGNRLFLVLSSGSS</sequence>
<feature type="domain" description="Guanylate cyclase" evidence="3">
    <location>
        <begin position="433"/>
        <end position="550"/>
    </location>
</feature>
<evidence type="ECO:0000256" key="1">
    <source>
        <dbReference type="ARBA" id="ARBA00005381"/>
    </source>
</evidence>
<feature type="transmembrane region" description="Helical" evidence="2">
    <location>
        <begin position="157"/>
        <end position="179"/>
    </location>
</feature>
<proteinExistence type="inferred from homology"/>
<feature type="transmembrane region" description="Helical" evidence="2">
    <location>
        <begin position="191"/>
        <end position="220"/>
    </location>
</feature>
<feature type="transmembrane region" description="Helical" evidence="2">
    <location>
        <begin position="309"/>
        <end position="333"/>
    </location>
</feature>
<keyword evidence="2" id="KW-0472">Membrane</keyword>
<name>A0A809S4S0_9BACT</name>
<dbReference type="AlphaFoldDB" id="A0A809S4S0"/>
<dbReference type="Pfam" id="PF00211">
    <property type="entry name" value="Guanylate_cyc"/>
    <property type="match status" value="1"/>
</dbReference>
<dbReference type="SUPFAM" id="SSF55073">
    <property type="entry name" value="Nucleotide cyclase"/>
    <property type="match status" value="1"/>
</dbReference>
<organism evidence="4 5">
    <name type="scientific">Candidatus Nitrosymbiomonas proteolyticus</name>
    <dbReference type="NCBI Taxonomy" id="2608984"/>
    <lineage>
        <taxon>Bacteria</taxon>
        <taxon>Bacillati</taxon>
        <taxon>Armatimonadota</taxon>
        <taxon>Armatimonadota incertae sedis</taxon>
        <taxon>Candidatus Nitrosymbiomonas</taxon>
    </lineage>
</organism>
<evidence type="ECO:0000259" key="3">
    <source>
        <dbReference type="PROSITE" id="PS50125"/>
    </source>
</evidence>
<dbReference type="InterPro" id="IPR001054">
    <property type="entry name" value="A/G_cyclase"/>
</dbReference>
<feature type="transmembrane region" description="Helical" evidence="2">
    <location>
        <begin position="371"/>
        <end position="396"/>
    </location>
</feature>
<comment type="similarity">
    <text evidence="1">Belongs to the adenylyl cyclase class-3 family.</text>
</comment>
<dbReference type="GO" id="GO:0004016">
    <property type="term" value="F:adenylate cyclase activity"/>
    <property type="evidence" value="ECO:0007669"/>
    <property type="project" value="UniProtKB-ARBA"/>
</dbReference>
<feature type="transmembrane region" description="Helical" evidence="2">
    <location>
        <begin position="276"/>
        <end position="297"/>
    </location>
</feature>